<dbReference type="PANTHER" id="PTHR46832:SF1">
    <property type="entry name" value="5'-METHYLTHIOADENOSINE_S-ADENOSYLHOMOCYSTEINE NUCLEOSIDASE"/>
    <property type="match status" value="1"/>
</dbReference>
<sequence length="292" mass="31025">MIVILTALNVEQDAVLAHLVDVEERRHASGTVFDVGTLAGHPGHRIAVGVTGPGTTTAAVLTERAKAEFSPTAMMFVGVAGGRSRKLAIGDVVVATKVYSYQGGRSQDDGFRVRPRAWDISHRLEQAARRLPRNNAWHAFLPAEARDQEPKVAFGPIAVGDVVLDSTTSDLARRIDESYNDTIAVEMEGSGFTHAAALSDQLPVAVVRGISDRADGTKRATDREDNQPIAARNAAAFAVALAATLEPEAPGNSGTSTAAPIVHNRNIARDNAHVDQQIGVNFGSVNWNRGRG</sequence>
<evidence type="ECO:0000259" key="1">
    <source>
        <dbReference type="Pfam" id="PF01048"/>
    </source>
</evidence>
<dbReference type="Proteomes" id="UP000093053">
    <property type="component" value="Chromosome"/>
</dbReference>
<evidence type="ECO:0000313" key="2">
    <source>
        <dbReference type="EMBL" id="ANZ36112.1"/>
    </source>
</evidence>
<dbReference type="GO" id="GO:0019284">
    <property type="term" value="P:L-methionine salvage from S-adenosylmethionine"/>
    <property type="evidence" value="ECO:0007669"/>
    <property type="project" value="TreeGrafter"/>
</dbReference>
<proteinExistence type="predicted"/>
<dbReference type="InterPro" id="IPR035994">
    <property type="entry name" value="Nucleoside_phosphorylase_sf"/>
</dbReference>
<dbReference type="PANTHER" id="PTHR46832">
    <property type="entry name" value="5'-METHYLTHIOADENOSINE/S-ADENOSYLHOMOCYSTEINE NUCLEOSIDASE"/>
    <property type="match status" value="1"/>
</dbReference>
<reference evidence="2 3" key="1">
    <citation type="submission" date="2016-07" db="EMBL/GenBank/DDBJ databases">
        <title>Complete genome sequence of the Lentzea guizhouensis DHS C013.</title>
        <authorList>
            <person name="Cao C."/>
        </authorList>
    </citation>
    <scope>NUCLEOTIDE SEQUENCE [LARGE SCALE GENOMIC DNA]</scope>
    <source>
        <strain evidence="2 3">DHS C013</strain>
    </source>
</reference>
<dbReference type="GO" id="GO:0009116">
    <property type="term" value="P:nucleoside metabolic process"/>
    <property type="evidence" value="ECO:0007669"/>
    <property type="project" value="InterPro"/>
</dbReference>
<dbReference type="KEGG" id="led:BBK82_08570"/>
<dbReference type="GO" id="GO:0005829">
    <property type="term" value="C:cytosol"/>
    <property type="evidence" value="ECO:0007669"/>
    <property type="project" value="TreeGrafter"/>
</dbReference>
<dbReference type="Gene3D" id="3.40.50.1580">
    <property type="entry name" value="Nucleoside phosphorylase domain"/>
    <property type="match status" value="1"/>
</dbReference>
<dbReference type="CDD" id="cd09008">
    <property type="entry name" value="MTAN"/>
    <property type="match status" value="1"/>
</dbReference>
<dbReference type="EMBL" id="CP016793">
    <property type="protein sequence ID" value="ANZ36112.1"/>
    <property type="molecule type" value="Genomic_DNA"/>
</dbReference>
<accession>A0A1B2HEH0</accession>
<organism evidence="2 3">
    <name type="scientific">Lentzea guizhouensis</name>
    <dbReference type="NCBI Taxonomy" id="1586287"/>
    <lineage>
        <taxon>Bacteria</taxon>
        <taxon>Bacillati</taxon>
        <taxon>Actinomycetota</taxon>
        <taxon>Actinomycetes</taxon>
        <taxon>Pseudonocardiales</taxon>
        <taxon>Pseudonocardiaceae</taxon>
        <taxon>Lentzea</taxon>
    </lineage>
</organism>
<dbReference type="GO" id="GO:0008782">
    <property type="term" value="F:adenosylhomocysteine nucleosidase activity"/>
    <property type="evidence" value="ECO:0007669"/>
    <property type="project" value="TreeGrafter"/>
</dbReference>
<dbReference type="RefSeq" id="WP_065914518.1">
    <property type="nucleotide sequence ID" value="NZ_CP016793.1"/>
</dbReference>
<name>A0A1B2HEH0_9PSEU</name>
<dbReference type="STRING" id="1586287.BBK82_08570"/>
<protein>
    <recommendedName>
        <fullName evidence="1">Nucleoside phosphorylase domain-containing protein</fullName>
    </recommendedName>
</protein>
<dbReference type="InterPro" id="IPR000845">
    <property type="entry name" value="Nucleoside_phosphorylase_d"/>
</dbReference>
<gene>
    <name evidence="2" type="ORF">BBK82_08570</name>
</gene>
<dbReference type="AlphaFoldDB" id="A0A1B2HEH0"/>
<keyword evidence="3" id="KW-1185">Reference proteome</keyword>
<dbReference type="SUPFAM" id="SSF53167">
    <property type="entry name" value="Purine and uridine phosphorylases"/>
    <property type="match status" value="1"/>
</dbReference>
<dbReference type="GO" id="GO:0008930">
    <property type="term" value="F:methylthioadenosine nucleosidase activity"/>
    <property type="evidence" value="ECO:0007669"/>
    <property type="project" value="TreeGrafter"/>
</dbReference>
<feature type="domain" description="Nucleoside phosphorylase" evidence="1">
    <location>
        <begin position="2"/>
        <end position="241"/>
    </location>
</feature>
<dbReference type="OrthoDB" id="44283at2"/>
<dbReference type="Pfam" id="PF01048">
    <property type="entry name" value="PNP_UDP_1"/>
    <property type="match status" value="1"/>
</dbReference>
<evidence type="ECO:0000313" key="3">
    <source>
        <dbReference type="Proteomes" id="UP000093053"/>
    </source>
</evidence>